<dbReference type="Proteomes" id="UP001162029">
    <property type="component" value="Unassembled WGS sequence"/>
</dbReference>
<proteinExistence type="predicted"/>
<feature type="compositionally biased region" description="Acidic residues" evidence="1">
    <location>
        <begin position="481"/>
        <end position="492"/>
    </location>
</feature>
<feature type="compositionally biased region" description="Basic and acidic residues" evidence="1">
    <location>
        <begin position="317"/>
        <end position="336"/>
    </location>
</feature>
<feature type="compositionally biased region" description="Acidic residues" evidence="1">
    <location>
        <begin position="555"/>
        <end position="564"/>
    </location>
</feature>
<feature type="compositionally biased region" description="Polar residues" evidence="1">
    <location>
        <begin position="570"/>
        <end position="584"/>
    </location>
</feature>
<gene>
    <name evidence="2" type="ORF">PDE001_LOCUS8611</name>
</gene>
<sequence length="598" mass="70165">MDMRSKVYPSIPEGRRLRLVLPRTGDLRFRSHIPKAFVQRLYIHADPRRRFWYTRFDLKRQFIVMSNQGDLYVKKSITVLTMADFSKKNVLGMPRVERGDLVKVLDLAQCSRSEGQHWELVLTRWRNNMETWLPLEVVQLSASNLLQEFYVNSVNSWAFHGRIQPGNLQAYQTEVELWLYHPEFQDFYKKLRQRRVGDTRITSTSQQQPVQMSDQARVKPEGLMASVHTLQAPLTPHTPLVTQVPVIVPASVLTANDPSKLVIQEFEQRRLARECQEQLDRTRHKIRQMELQQELLQGQQRAKEQLEQLEQQRKLEAERHLQHEQQRQKRHTELQKSQKKYLQRLRMQQEREKEAEVRQHQQEQLHRAQKQERLQCRLQKVKPAQEQAPRERRSQETTTRTQLRHKESRSDASVSPTLHRPRKSNSILIWTKDDDDEYVLPNASSESNDIETSAGSEANEDSISYRPRKRRRKRLLYSQVDPDDEDDDDELPDLSQPRPRSLQRNENRNPREDELSSGKSFQKMKKRKRLRKSLPTKENGGTGTTVDVDLTQLSGDDDDGDDNCLEVPVTTPSVTLSDYDTGESNGDDNAATELVMRY</sequence>
<accession>A0AAV0V241</accession>
<evidence type="ECO:0000256" key="1">
    <source>
        <dbReference type="SAM" id="MobiDB-lite"/>
    </source>
</evidence>
<keyword evidence="3" id="KW-1185">Reference proteome</keyword>
<feature type="compositionally biased region" description="Basic and acidic residues" evidence="1">
    <location>
        <begin position="503"/>
        <end position="516"/>
    </location>
</feature>
<protein>
    <submittedName>
        <fullName evidence="2">Uncharacterized protein</fullName>
    </submittedName>
</protein>
<feature type="compositionally biased region" description="Polar residues" evidence="1">
    <location>
        <begin position="442"/>
        <end position="456"/>
    </location>
</feature>
<evidence type="ECO:0000313" key="3">
    <source>
        <dbReference type="Proteomes" id="UP001162029"/>
    </source>
</evidence>
<evidence type="ECO:0000313" key="2">
    <source>
        <dbReference type="EMBL" id="CAI5743219.1"/>
    </source>
</evidence>
<comment type="caution">
    <text evidence="2">The sequence shown here is derived from an EMBL/GenBank/DDBJ whole genome shotgun (WGS) entry which is preliminary data.</text>
</comment>
<dbReference type="EMBL" id="CANTFM010001842">
    <property type="protein sequence ID" value="CAI5743219.1"/>
    <property type="molecule type" value="Genomic_DNA"/>
</dbReference>
<feature type="compositionally biased region" description="Basic residues" evidence="1">
    <location>
        <begin position="522"/>
        <end position="534"/>
    </location>
</feature>
<feature type="compositionally biased region" description="Basic residues" evidence="1">
    <location>
        <begin position="466"/>
        <end position="475"/>
    </location>
</feature>
<feature type="region of interest" description="Disordered" evidence="1">
    <location>
        <begin position="317"/>
        <end position="598"/>
    </location>
</feature>
<feature type="compositionally biased region" description="Basic and acidic residues" evidence="1">
    <location>
        <begin position="347"/>
        <end position="375"/>
    </location>
</feature>
<reference evidence="2" key="1">
    <citation type="submission" date="2022-12" db="EMBL/GenBank/DDBJ databases">
        <authorList>
            <person name="Webb A."/>
        </authorList>
    </citation>
    <scope>NUCLEOTIDE SEQUENCE</scope>
    <source>
        <strain evidence="2">Pd1</strain>
    </source>
</reference>
<name>A0AAV0V241_9STRA</name>
<dbReference type="AlphaFoldDB" id="A0AAV0V241"/>
<organism evidence="2 3">
    <name type="scientific">Peronospora destructor</name>
    <dbReference type="NCBI Taxonomy" id="86335"/>
    <lineage>
        <taxon>Eukaryota</taxon>
        <taxon>Sar</taxon>
        <taxon>Stramenopiles</taxon>
        <taxon>Oomycota</taxon>
        <taxon>Peronosporomycetes</taxon>
        <taxon>Peronosporales</taxon>
        <taxon>Peronosporaceae</taxon>
        <taxon>Peronospora</taxon>
    </lineage>
</organism>